<protein>
    <submittedName>
        <fullName evidence="1">Es1 family protein</fullName>
    </submittedName>
</protein>
<dbReference type="InterPro" id="IPR029062">
    <property type="entry name" value="Class_I_gatase-like"/>
</dbReference>
<dbReference type="PATRIC" id="fig|1359167.3.peg.936"/>
<gene>
    <name evidence="1" type="ORF">EMUCRT_0971</name>
</gene>
<dbReference type="AlphaFoldDB" id="A0A0F3N714"/>
<dbReference type="SUPFAM" id="SSF52317">
    <property type="entry name" value="Class I glutamine amidotransferase-like"/>
    <property type="match status" value="1"/>
</dbReference>
<comment type="caution">
    <text evidence="1">The sequence shown here is derived from an EMBL/GenBank/DDBJ whole genome shotgun (WGS) entry which is preliminary data.</text>
</comment>
<organism evidence="1 2">
    <name type="scientific">Ehrlichia cf. muris str. EmCRT</name>
    <dbReference type="NCBI Taxonomy" id="1359167"/>
    <lineage>
        <taxon>Bacteria</taxon>
        <taxon>Pseudomonadati</taxon>
        <taxon>Pseudomonadota</taxon>
        <taxon>Alphaproteobacteria</taxon>
        <taxon>Rickettsiales</taxon>
        <taxon>Anaplasmataceae</taxon>
        <taxon>Ehrlichia</taxon>
    </lineage>
</organism>
<evidence type="ECO:0000313" key="1">
    <source>
        <dbReference type="EMBL" id="KJV63516.1"/>
    </source>
</evidence>
<dbReference type="Gene3D" id="3.40.50.880">
    <property type="match status" value="1"/>
</dbReference>
<name>A0A0F3N714_9RICK</name>
<proteinExistence type="predicted"/>
<reference evidence="1 2" key="1">
    <citation type="submission" date="2015-02" db="EMBL/GenBank/DDBJ databases">
        <title>Genome Sequencing of Rickettsiales.</title>
        <authorList>
            <person name="Daugherty S.C."/>
            <person name="Su Q."/>
            <person name="Abolude K."/>
            <person name="Beier-Sexton M."/>
            <person name="Carlyon J.A."/>
            <person name="Carter R."/>
            <person name="Day N.P."/>
            <person name="Dumler S.J."/>
            <person name="Dyachenko V."/>
            <person name="Godinez A."/>
            <person name="Kurtti T.J."/>
            <person name="Lichay M."/>
            <person name="Mullins K.E."/>
            <person name="Ott S."/>
            <person name="Pappas-Brown V."/>
            <person name="Paris D.H."/>
            <person name="Patel P."/>
            <person name="Richards A.L."/>
            <person name="Sadzewicz L."/>
            <person name="Sears K."/>
            <person name="Seidman D."/>
            <person name="Sengamalay N."/>
            <person name="Stenos J."/>
            <person name="Tallon L.J."/>
            <person name="Vincent G."/>
            <person name="Fraser C.M."/>
            <person name="Munderloh U."/>
            <person name="Dunning-Hotopp J.C."/>
        </authorList>
    </citation>
    <scope>NUCLEOTIDE SEQUENCE [LARGE SCALE GENOMIC DNA]</scope>
    <source>
        <strain evidence="1 2">EmCRT</strain>
    </source>
</reference>
<dbReference type="EMBL" id="LANU01000003">
    <property type="protein sequence ID" value="KJV63516.1"/>
    <property type="molecule type" value="Genomic_DNA"/>
</dbReference>
<dbReference type="RefSeq" id="WP_045805236.1">
    <property type="nucleotide sequence ID" value="NZ_LANU01000003.1"/>
</dbReference>
<accession>A0A0F3N714</accession>
<dbReference type="NCBIfam" id="NF008747">
    <property type="entry name" value="PRK11780.1"/>
    <property type="match status" value="1"/>
</dbReference>
<dbReference type="Proteomes" id="UP000033546">
    <property type="component" value="Unassembled WGS sequence"/>
</dbReference>
<evidence type="ECO:0000313" key="2">
    <source>
        <dbReference type="Proteomes" id="UP000033546"/>
    </source>
</evidence>
<sequence>MTLNSAVILAGCGHMDGSEIREAVLVMLELDRHNVNFKCFAPNKDQKQVIDHKNKESVEEVRNILVESARIARGSVYDIEQINIEEFDMLIIPGGYGIAKNFSNLFDESKESSYILPEFKNAVYKFYNAKKPIGAICISPAIIVALLKDIAKVKVTIGEDANGLIDKLGGIHVDCPTIKSVQDDINRIFSCSAYMRDDSLYNVYLGIQDMISSMVNYLK</sequence>
<dbReference type="PANTHER" id="PTHR10224:SF12">
    <property type="entry name" value="GLYOXALASE ELBB"/>
    <property type="match status" value="1"/>
</dbReference>
<dbReference type="PANTHER" id="PTHR10224">
    <property type="entry name" value="ES1 PROTEIN HOMOLOG, MITOCHONDRIAL"/>
    <property type="match status" value="1"/>
</dbReference>